<name>A0A0A9Z5X8_LYGHE</name>
<reference evidence="4" key="1">
    <citation type="journal article" date="2014" name="PLoS ONE">
        <title>Transcriptome-Based Identification of ABC Transporters in the Western Tarnished Plant Bug Lygus hesperus.</title>
        <authorList>
            <person name="Hull J.J."/>
            <person name="Chaney K."/>
            <person name="Geib S.M."/>
            <person name="Fabrick J.A."/>
            <person name="Brent C.S."/>
            <person name="Walsh D."/>
            <person name="Lavine L.C."/>
        </authorList>
    </citation>
    <scope>NUCLEOTIDE SEQUENCE</scope>
</reference>
<keyword evidence="2" id="KW-0963">Cytoplasm</keyword>
<dbReference type="PANTHER" id="PTHR46555">
    <property type="entry name" value="UBIQUITIN-LIKE PROTEIN 4A"/>
    <property type="match status" value="1"/>
</dbReference>
<protein>
    <submittedName>
        <fullName evidence="4">Ubiquitin-like protein 4A</fullName>
    </submittedName>
</protein>
<dbReference type="GO" id="GO:0071818">
    <property type="term" value="C:BAT3 complex"/>
    <property type="evidence" value="ECO:0007669"/>
    <property type="project" value="TreeGrafter"/>
</dbReference>
<dbReference type="GO" id="GO:0051087">
    <property type="term" value="F:protein-folding chaperone binding"/>
    <property type="evidence" value="ECO:0007669"/>
    <property type="project" value="TreeGrafter"/>
</dbReference>
<dbReference type="Pfam" id="PF17840">
    <property type="entry name" value="Tugs"/>
    <property type="match status" value="1"/>
</dbReference>
<comment type="subcellular location">
    <subcellularLocation>
        <location evidence="1">Cytoplasm</location>
        <location evidence="1">Cytosol</location>
    </subcellularLocation>
</comment>
<dbReference type="InterPro" id="IPR047154">
    <property type="entry name" value="UBL4A-like"/>
</dbReference>
<dbReference type="PANTHER" id="PTHR46555:SF1">
    <property type="entry name" value="UBIQUITIN-LIKE PROTEIN 4A"/>
    <property type="match status" value="1"/>
</dbReference>
<dbReference type="Gene3D" id="3.10.20.90">
    <property type="entry name" value="Phosphatidylinositol 3-kinase Catalytic Subunit, Chain A, domain 1"/>
    <property type="match status" value="1"/>
</dbReference>
<evidence type="ECO:0000313" key="4">
    <source>
        <dbReference type="EMBL" id="JAG37205.1"/>
    </source>
</evidence>
<dbReference type="GO" id="GO:0006620">
    <property type="term" value="P:post-translational protein targeting to endoplasmic reticulum membrane"/>
    <property type="evidence" value="ECO:0007669"/>
    <property type="project" value="InterPro"/>
</dbReference>
<sequence>MKITVKILQGQETTLEVSDQTSVKDLKQHVFQTLKVPVNQQKLLLTGKPLSDEKYLVDYPLIKDGTKINLVVKKTDEDSVLRVAITNFLRKSYNEQDSQKIADEFMKEFYRSMSTLNLEDIERIASTYYSEDELAS</sequence>
<proteinExistence type="predicted"/>
<dbReference type="InterPro" id="IPR000626">
    <property type="entry name" value="Ubiquitin-like_dom"/>
</dbReference>
<dbReference type="InterPro" id="IPR041421">
    <property type="entry name" value="Ubl4_C_TUGS"/>
</dbReference>
<dbReference type="PROSITE" id="PS50053">
    <property type="entry name" value="UBIQUITIN_2"/>
    <property type="match status" value="1"/>
</dbReference>
<dbReference type="AlphaFoldDB" id="A0A0A9Z5X8"/>
<dbReference type="EMBL" id="GBHO01006399">
    <property type="protein sequence ID" value="JAG37205.1"/>
    <property type="molecule type" value="Transcribed_RNA"/>
</dbReference>
<dbReference type="GO" id="GO:0071816">
    <property type="term" value="P:tail-anchored membrane protein insertion into ER membrane"/>
    <property type="evidence" value="ECO:0007669"/>
    <property type="project" value="TreeGrafter"/>
</dbReference>
<dbReference type="EMBL" id="GDHC01015567">
    <property type="protein sequence ID" value="JAQ03062.1"/>
    <property type="molecule type" value="Transcribed_RNA"/>
</dbReference>
<feature type="domain" description="Ubiquitin-like" evidence="3">
    <location>
        <begin position="1"/>
        <end position="77"/>
    </location>
</feature>
<dbReference type="SUPFAM" id="SSF54236">
    <property type="entry name" value="Ubiquitin-like"/>
    <property type="match status" value="1"/>
</dbReference>
<dbReference type="Pfam" id="PF00240">
    <property type="entry name" value="ubiquitin"/>
    <property type="match status" value="1"/>
</dbReference>
<accession>A0A0A9Z5X8</accession>
<reference evidence="5" key="3">
    <citation type="journal article" date="2016" name="Gigascience">
        <title>De novo construction of an expanded transcriptome assembly for the western tarnished plant bug, Lygus hesperus.</title>
        <authorList>
            <person name="Tassone E.E."/>
            <person name="Geib S.M."/>
            <person name="Hall B."/>
            <person name="Fabrick J.A."/>
            <person name="Brent C.S."/>
            <person name="Hull J.J."/>
        </authorList>
    </citation>
    <scope>NUCLEOTIDE SEQUENCE</scope>
</reference>
<evidence type="ECO:0000259" key="3">
    <source>
        <dbReference type="PROSITE" id="PS50053"/>
    </source>
</evidence>
<dbReference type="InterPro" id="IPR029071">
    <property type="entry name" value="Ubiquitin-like_domsf"/>
</dbReference>
<evidence type="ECO:0000256" key="2">
    <source>
        <dbReference type="ARBA" id="ARBA00022490"/>
    </source>
</evidence>
<gene>
    <name evidence="4" type="primary">UBL4A</name>
    <name evidence="4" type="ORF">CM83_37618</name>
    <name evidence="5" type="ORF">g.42485</name>
</gene>
<reference evidence="4" key="2">
    <citation type="submission" date="2014-07" db="EMBL/GenBank/DDBJ databases">
        <authorList>
            <person name="Hull J."/>
        </authorList>
    </citation>
    <scope>NUCLEOTIDE SEQUENCE</scope>
</reference>
<evidence type="ECO:0000256" key="1">
    <source>
        <dbReference type="ARBA" id="ARBA00004514"/>
    </source>
</evidence>
<evidence type="ECO:0000313" key="5">
    <source>
        <dbReference type="EMBL" id="JAQ03062.1"/>
    </source>
</evidence>
<organism evidence="4">
    <name type="scientific">Lygus hesperus</name>
    <name type="common">Western plant bug</name>
    <dbReference type="NCBI Taxonomy" id="30085"/>
    <lineage>
        <taxon>Eukaryota</taxon>
        <taxon>Metazoa</taxon>
        <taxon>Ecdysozoa</taxon>
        <taxon>Arthropoda</taxon>
        <taxon>Hexapoda</taxon>
        <taxon>Insecta</taxon>
        <taxon>Pterygota</taxon>
        <taxon>Neoptera</taxon>
        <taxon>Paraneoptera</taxon>
        <taxon>Hemiptera</taxon>
        <taxon>Heteroptera</taxon>
        <taxon>Panheteroptera</taxon>
        <taxon>Cimicomorpha</taxon>
        <taxon>Miridae</taxon>
        <taxon>Mirini</taxon>
        <taxon>Lygus</taxon>
    </lineage>
</organism>
<dbReference type="SMART" id="SM00213">
    <property type="entry name" value="UBQ"/>
    <property type="match status" value="1"/>
</dbReference>